<name>A0ABU0EI30_9CELL</name>
<proteinExistence type="predicted"/>
<reference evidence="1 2" key="1">
    <citation type="submission" date="2023-07" db="EMBL/GenBank/DDBJ databases">
        <title>Sorghum-associated microbial communities from plants grown in Nebraska, USA.</title>
        <authorList>
            <person name="Schachtman D."/>
        </authorList>
    </citation>
    <scope>NUCLEOTIDE SEQUENCE [LARGE SCALE GENOMIC DNA]</scope>
    <source>
        <strain evidence="1 2">BE332</strain>
    </source>
</reference>
<accession>A0ABU0EI30</accession>
<evidence type="ECO:0000313" key="2">
    <source>
        <dbReference type="Proteomes" id="UP001239626"/>
    </source>
</evidence>
<dbReference type="EMBL" id="JAUSVB010000004">
    <property type="protein sequence ID" value="MDQ0374936.1"/>
    <property type="molecule type" value="Genomic_DNA"/>
</dbReference>
<sequence>MSETDITSTSDDAVDQALSALTGLEDQPLRDHVAVFDAVHGALQDRLADAEG</sequence>
<gene>
    <name evidence="1" type="ORF">J2X26_003263</name>
</gene>
<evidence type="ECO:0000313" key="1">
    <source>
        <dbReference type="EMBL" id="MDQ0374936.1"/>
    </source>
</evidence>
<protein>
    <submittedName>
        <fullName evidence="1">Component of type VI protein secretion system</fullName>
    </submittedName>
</protein>
<organism evidence="1 2">
    <name type="scientific">Cellulomonas humilata</name>
    <dbReference type="NCBI Taxonomy" id="144055"/>
    <lineage>
        <taxon>Bacteria</taxon>
        <taxon>Bacillati</taxon>
        <taxon>Actinomycetota</taxon>
        <taxon>Actinomycetes</taxon>
        <taxon>Micrococcales</taxon>
        <taxon>Cellulomonadaceae</taxon>
        <taxon>Cellulomonas</taxon>
    </lineage>
</organism>
<dbReference type="Proteomes" id="UP001239626">
    <property type="component" value="Unassembled WGS sequence"/>
</dbReference>
<keyword evidence="2" id="KW-1185">Reference proteome</keyword>
<dbReference type="RefSeq" id="WP_307493747.1">
    <property type="nucleotide sequence ID" value="NZ_JAUSVB010000004.1"/>
</dbReference>
<comment type="caution">
    <text evidence="1">The sequence shown here is derived from an EMBL/GenBank/DDBJ whole genome shotgun (WGS) entry which is preliminary data.</text>
</comment>